<accession>A0AA38GZR4</accession>
<reference evidence="1 2" key="1">
    <citation type="journal article" date="2021" name="Nat. Plants">
        <title>The Taxus genome provides insights into paclitaxel biosynthesis.</title>
        <authorList>
            <person name="Xiong X."/>
            <person name="Gou J."/>
            <person name="Liao Q."/>
            <person name="Li Y."/>
            <person name="Zhou Q."/>
            <person name="Bi G."/>
            <person name="Li C."/>
            <person name="Du R."/>
            <person name="Wang X."/>
            <person name="Sun T."/>
            <person name="Guo L."/>
            <person name="Liang H."/>
            <person name="Lu P."/>
            <person name="Wu Y."/>
            <person name="Zhang Z."/>
            <person name="Ro D.K."/>
            <person name="Shang Y."/>
            <person name="Huang S."/>
            <person name="Yan J."/>
        </authorList>
    </citation>
    <scope>NUCLEOTIDE SEQUENCE [LARGE SCALE GENOMIC DNA]</scope>
    <source>
        <strain evidence="1">Ta-2019</strain>
    </source>
</reference>
<proteinExistence type="predicted"/>
<keyword evidence="2" id="KW-1185">Reference proteome</keyword>
<dbReference type="Proteomes" id="UP000824469">
    <property type="component" value="Unassembled WGS sequence"/>
</dbReference>
<sequence length="70" mass="7844">CLSRRLGPSLLGRADPSSRMAKDIYELLLQASNEELPEGLTVPESFNELVADMNTNHYDAKMFAFKTRAL</sequence>
<organism evidence="1 2">
    <name type="scientific">Taxus chinensis</name>
    <name type="common">Chinese yew</name>
    <name type="synonym">Taxus wallichiana var. chinensis</name>
    <dbReference type="NCBI Taxonomy" id="29808"/>
    <lineage>
        <taxon>Eukaryota</taxon>
        <taxon>Viridiplantae</taxon>
        <taxon>Streptophyta</taxon>
        <taxon>Embryophyta</taxon>
        <taxon>Tracheophyta</taxon>
        <taxon>Spermatophyta</taxon>
        <taxon>Pinopsida</taxon>
        <taxon>Pinidae</taxon>
        <taxon>Conifers II</taxon>
        <taxon>Cupressales</taxon>
        <taxon>Taxaceae</taxon>
        <taxon>Taxus</taxon>
    </lineage>
</organism>
<evidence type="ECO:0000313" key="1">
    <source>
        <dbReference type="EMBL" id="KAH9331646.1"/>
    </source>
</evidence>
<name>A0AA38GZR4_TAXCH</name>
<protein>
    <submittedName>
        <fullName evidence="1">Uncharacterized protein</fullName>
    </submittedName>
</protein>
<evidence type="ECO:0000313" key="2">
    <source>
        <dbReference type="Proteomes" id="UP000824469"/>
    </source>
</evidence>
<feature type="non-terminal residue" evidence="1">
    <location>
        <position position="70"/>
    </location>
</feature>
<feature type="non-terminal residue" evidence="1">
    <location>
        <position position="1"/>
    </location>
</feature>
<dbReference type="AlphaFoldDB" id="A0AA38GZR4"/>
<dbReference type="EMBL" id="JAHRHJ020000001">
    <property type="protein sequence ID" value="KAH9331646.1"/>
    <property type="molecule type" value="Genomic_DNA"/>
</dbReference>
<comment type="caution">
    <text evidence="1">The sequence shown here is derived from an EMBL/GenBank/DDBJ whole genome shotgun (WGS) entry which is preliminary data.</text>
</comment>
<gene>
    <name evidence="1" type="ORF">KI387_003754</name>
</gene>